<evidence type="ECO:0000313" key="1">
    <source>
        <dbReference type="EMBL" id="SEL86980.1"/>
    </source>
</evidence>
<dbReference type="EMBL" id="FOAB01000006">
    <property type="protein sequence ID" value="SEL86980.1"/>
    <property type="molecule type" value="Genomic_DNA"/>
</dbReference>
<protein>
    <submittedName>
        <fullName evidence="1">Uncharacterized protein</fullName>
    </submittedName>
</protein>
<gene>
    <name evidence="1" type="ORF">SAMN04487910_3549</name>
</gene>
<dbReference type="OrthoDB" id="6424161at2"/>
<dbReference type="Proteomes" id="UP000198521">
    <property type="component" value="Unassembled WGS sequence"/>
</dbReference>
<sequence length="100" mass="11321">MHNTYGDGTVIRGNIYEVIITETSKSKRCWFPLCDTVLKGIEKYEEDVWTEIDISYGAFEYDNQKFVFGPGAIGNEGYIASITLTGELNSSIFLLFKPYS</sequence>
<dbReference type="STRING" id="1038014.SAMN04487910_3549"/>
<keyword evidence="2" id="KW-1185">Reference proteome</keyword>
<dbReference type="RefSeq" id="WP_091410909.1">
    <property type="nucleotide sequence ID" value="NZ_FOAB01000006.1"/>
</dbReference>
<name>A0A1H7TQ35_AQUAM</name>
<accession>A0A1H7TQ35</accession>
<proteinExistence type="predicted"/>
<dbReference type="AlphaFoldDB" id="A0A1H7TQ35"/>
<evidence type="ECO:0000313" key="2">
    <source>
        <dbReference type="Proteomes" id="UP000198521"/>
    </source>
</evidence>
<reference evidence="1 2" key="1">
    <citation type="submission" date="2016-10" db="EMBL/GenBank/DDBJ databases">
        <authorList>
            <person name="de Groot N.N."/>
        </authorList>
    </citation>
    <scope>NUCLEOTIDE SEQUENCE [LARGE SCALE GENOMIC DNA]</scope>
    <source>
        <strain evidence="1 2">DSM 25232</strain>
    </source>
</reference>
<organism evidence="1 2">
    <name type="scientific">Aquimarina amphilecti</name>
    <dbReference type="NCBI Taxonomy" id="1038014"/>
    <lineage>
        <taxon>Bacteria</taxon>
        <taxon>Pseudomonadati</taxon>
        <taxon>Bacteroidota</taxon>
        <taxon>Flavobacteriia</taxon>
        <taxon>Flavobacteriales</taxon>
        <taxon>Flavobacteriaceae</taxon>
        <taxon>Aquimarina</taxon>
    </lineage>
</organism>